<feature type="region of interest" description="Disordered" evidence="1">
    <location>
        <begin position="51"/>
        <end position="78"/>
    </location>
</feature>
<name>A0A1G5GT35_9HYPH</name>
<dbReference type="EMBL" id="FMVJ01000004">
    <property type="protein sequence ID" value="SCY54527.1"/>
    <property type="molecule type" value="Genomic_DNA"/>
</dbReference>
<gene>
    <name evidence="2" type="ORF">SAMN02927923_01624</name>
</gene>
<feature type="compositionally biased region" description="Polar residues" evidence="1">
    <location>
        <begin position="69"/>
        <end position="78"/>
    </location>
</feature>
<accession>A0A1G5GT35</accession>
<keyword evidence="3" id="KW-1185">Reference proteome</keyword>
<dbReference type="Proteomes" id="UP000199569">
    <property type="component" value="Unassembled WGS sequence"/>
</dbReference>
<sequence>MAVMERVSLPLVGRGRGANDQVNDRTSSHPVITGLVPVIPMMKGSILILRRSRQRPSRRRVQSAREASFETQLRCSSG</sequence>
<organism evidence="2 3">
    <name type="scientific">Microvirga guangxiensis</name>
    <dbReference type="NCBI Taxonomy" id="549386"/>
    <lineage>
        <taxon>Bacteria</taxon>
        <taxon>Pseudomonadati</taxon>
        <taxon>Pseudomonadota</taxon>
        <taxon>Alphaproteobacteria</taxon>
        <taxon>Hyphomicrobiales</taxon>
        <taxon>Methylobacteriaceae</taxon>
        <taxon>Microvirga</taxon>
    </lineage>
</organism>
<feature type="compositionally biased region" description="Basic residues" evidence="1">
    <location>
        <begin position="51"/>
        <end position="62"/>
    </location>
</feature>
<dbReference type="AlphaFoldDB" id="A0A1G5GT35"/>
<evidence type="ECO:0000256" key="1">
    <source>
        <dbReference type="SAM" id="MobiDB-lite"/>
    </source>
</evidence>
<evidence type="ECO:0000313" key="3">
    <source>
        <dbReference type="Proteomes" id="UP000199569"/>
    </source>
</evidence>
<evidence type="ECO:0000313" key="2">
    <source>
        <dbReference type="EMBL" id="SCY54527.1"/>
    </source>
</evidence>
<reference evidence="2 3" key="1">
    <citation type="submission" date="2016-10" db="EMBL/GenBank/DDBJ databases">
        <authorList>
            <person name="de Groot N.N."/>
        </authorList>
    </citation>
    <scope>NUCLEOTIDE SEQUENCE [LARGE SCALE GENOMIC DNA]</scope>
    <source>
        <strain evidence="2 3">CGMCC 1.7666</strain>
    </source>
</reference>
<proteinExistence type="predicted"/>
<protein>
    <submittedName>
        <fullName evidence="2">Uncharacterized protein</fullName>
    </submittedName>
</protein>